<dbReference type="Proteomes" id="UP000054761">
    <property type="component" value="Unassembled WGS sequence"/>
</dbReference>
<dbReference type="Gene3D" id="3.40.50.1820">
    <property type="entry name" value="alpha/beta hydrolase"/>
    <property type="match status" value="1"/>
</dbReference>
<organism evidence="2 3">
    <name type="scientific">Legionella israelensis</name>
    <dbReference type="NCBI Taxonomy" id="454"/>
    <lineage>
        <taxon>Bacteria</taxon>
        <taxon>Pseudomonadati</taxon>
        <taxon>Pseudomonadota</taxon>
        <taxon>Gammaproteobacteria</taxon>
        <taxon>Legionellales</taxon>
        <taxon>Legionellaceae</taxon>
        <taxon>Legionella</taxon>
    </lineage>
</organism>
<protein>
    <submittedName>
        <fullName evidence="2">Substrate of the Dot/Icm system</fullName>
    </submittedName>
</protein>
<gene>
    <name evidence="2" type="primary">sidB_2</name>
    <name evidence="2" type="ORF">Lisr_1733</name>
</gene>
<evidence type="ECO:0000256" key="1">
    <source>
        <dbReference type="SAM" id="Phobius"/>
    </source>
</evidence>
<keyword evidence="1" id="KW-0472">Membrane</keyword>
<dbReference type="EMBL" id="LNYH01000100">
    <property type="protein sequence ID" value="KTD20488.1"/>
    <property type="molecule type" value="Genomic_DNA"/>
</dbReference>
<proteinExistence type="predicted"/>
<dbReference type="AlphaFoldDB" id="A0A0W0VK70"/>
<keyword evidence="1" id="KW-1133">Transmembrane helix</keyword>
<feature type="transmembrane region" description="Helical" evidence="1">
    <location>
        <begin position="184"/>
        <end position="205"/>
    </location>
</feature>
<dbReference type="InterPro" id="IPR029058">
    <property type="entry name" value="AB_hydrolase_fold"/>
</dbReference>
<dbReference type="PATRIC" id="fig|454.4.peg.1882"/>
<keyword evidence="3" id="KW-1185">Reference proteome</keyword>
<accession>A0A0W0VK70</accession>
<reference evidence="2 3" key="1">
    <citation type="submission" date="2015-11" db="EMBL/GenBank/DDBJ databases">
        <title>Genomic analysis of 38 Legionella species identifies large and diverse effector repertoires.</title>
        <authorList>
            <person name="Burstein D."/>
            <person name="Amaro F."/>
            <person name="Zusman T."/>
            <person name="Lifshitz Z."/>
            <person name="Cohen O."/>
            <person name="Gilbert J.A."/>
            <person name="Pupko T."/>
            <person name="Shuman H.A."/>
            <person name="Segal G."/>
        </authorList>
    </citation>
    <scope>NUCLEOTIDE SEQUENCE [LARGE SCALE GENOMIC DNA]</scope>
    <source>
        <strain evidence="2 3">Bercovier 4</strain>
    </source>
</reference>
<sequence length="354" mass="41362">MKYIVKKNTIHEAAEYYFGFGSKRNPKTWLREMFCFFMGSTVSKQVLPAQNLKNDFFFLEETYAIEAAIKNELSKASDISFQHHEIENFDGALLETAEFLHIEQQRQPIDQQKFVIFAVGNDMCMQDLYKDLVRHSRKLKQNVVAFNFRNVIRSSGALKSQIDLVYDAIAQVERLRNMGVSEKNISLVGHSLGAAVLTLISYLYFKQGMPIKIFNGRSFSSFSNLKHYQLERERETKKQKWTSLKLYLSNFELEVAPYFIEIPDKYKEYIVIKPSKHSKDSNEVLDGVIPEKASLHYSLKKEKRSVERVNHWKNRKVISSNRLFGFGHNDPLSLLKCRDSEETAEEFCHHFIKR</sequence>
<comment type="caution">
    <text evidence="2">The sequence shown here is derived from an EMBL/GenBank/DDBJ whole genome shotgun (WGS) entry which is preliminary data.</text>
</comment>
<evidence type="ECO:0000313" key="2">
    <source>
        <dbReference type="EMBL" id="KTD20488.1"/>
    </source>
</evidence>
<dbReference type="SUPFAM" id="SSF53474">
    <property type="entry name" value="alpha/beta-Hydrolases"/>
    <property type="match status" value="1"/>
</dbReference>
<evidence type="ECO:0000313" key="3">
    <source>
        <dbReference type="Proteomes" id="UP000054761"/>
    </source>
</evidence>
<keyword evidence="1" id="KW-0812">Transmembrane</keyword>
<name>A0A0W0VK70_9GAMM</name>